<keyword evidence="2" id="KW-1185">Reference proteome</keyword>
<proteinExistence type="predicted"/>
<dbReference type="AlphaFoldDB" id="A0A7G1KB68"/>
<gene>
    <name evidence="1" type="ORF">NWFMUON74_02190</name>
</gene>
<dbReference type="KEGG" id="nwl:NWFMUON74_02190"/>
<dbReference type="EMBL" id="AP023396">
    <property type="protein sequence ID" value="BCK52447.1"/>
    <property type="molecule type" value="Genomic_DNA"/>
</dbReference>
<accession>A0A7G1KB68</accession>
<evidence type="ECO:0000313" key="1">
    <source>
        <dbReference type="EMBL" id="BCK52447.1"/>
    </source>
</evidence>
<sequence length="79" mass="8597">MEFIRGCKLDTDGTLMPFRINADTLANIASFIGATPDDLRSAKRMDAAAKLENDDPTNSHPGPLPVLPEMRLMPLSVVD</sequence>
<protein>
    <submittedName>
        <fullName evidence="1">Uncharacterized protein</fullName>
    </submittedName>
</protein>
<organism evidence="1 2">
    <name type="scientific">Nocardia wallacei</name>
    <dbReference type="NCBI Taxonomy" id="480035"/>
    <lineage>
        <taxon>Bacteria</taxon>
        <taxon>Bacillati</taxon>
        <taxon>Actinomycetota</taxon>
        <taxon>Actinomycetes</taxon>
        <taxon>Mycobacteriales</taxon>
        <taxon>Nocardiaceae</taxon>
        <taxon>Nocardia</taxon>
    </lineage>
</organism>
<name>A0A7G1KB68_9NOCA</name>
<dbReference type="Proteomes" id="UP000516173">
    <property type="component" value="Chromosome"/>
</dbReference>
<evidence type="ECO:0000313" key="2">
    <source>
        <dbReference type="Proteomes" id="UP000516173"/>
    </source>
</evidence>
<reference evidence="1 2" key="1">
    <citation type="submission" date="2020-08" db="EMBL/GenBank/DDBJ databases">
        <title>Genome Sequencing of Nocardia wallacei strain FMUON74 and assembly.</title>
        <authorList>
            <person name="Toyokawa M."/>
            <person name="Uesaka K."/>
        </authorList>
    </citation>
    <scope>NUCLEOTIDE SEQUENCE [LARGE SCALE GENOMIC DNA]</scope>
    <source>
        <strain evidence="1 2">FMUON74</strain>
    </source>
</reference>